<dbReference type="AlphaFoldDB" id="A0A381DH46"/>
<dbReference type="EMBL" id="UFVD01000001">
    <property type="protein sequence ID" value="SUX09720.1"/>
    <property type="molecule type" value="Genomic_DNA"/>
</dbReference>
<dbReference type="STRING" id="32024.GCA_000788295_00084"/>
<accession>A0A381DH46</accession>
<dbReference type="RefSeq" id="WP_143297531.1">
    <property type="nucleotide sequence ID" value="NZ_CP043427.1"/>
</dbReference>
<name>A0A381DH46_9BACT</name>
<protein>
    <submittedName>
        <fullName evidence="1">Uncharacterized protein</fullName>
    </submittedName>
</protein>
<organism evidence="1 2">
    <name type="scientific">Campylobacter sputorum subsp. sputorum</name>
    <dbReference type="NCBI Taxonomy" id="32024"/>
    <lineage>
        <taxon>Bacteria</taxon>
        <taxon>Pseudomonadati</taxon>
        <taxon>Campylobacterota</taxon>
        <taxon>Epsilonproteobacteria</taxon>
        <taxon>Campylobacterales</taxon>
        <taxon>Campylobacteraceae</taxon>
        <taxon>Campylobacter</taxon>
    </lineage>
</organism>
<dbReference type="Proteomes" id="UP000254920">
    <property type="component" value="Unassembled WGS sequence"/>
</dbReference>
<dbReference type="GeneID" id="93090615"/>
<gene>
    <name evidence="1" type="ORF">NCTC12475_00165</name>
</gene>
<evidence type="ECO:0000313" key="1">
    <source>
        <dbReference type="EMBL" id="SUX09720.1"/>
    </source>
</evidence>
<proteinExistence type="predicted"/>
<evidence type="ECO:0000313" key="2">
    <source>
        <dbReference type="Proteomes" id="UP000254920"/>
    </source>
</evidence>
<sequence length="88" mass="10035">MDKIAEEKRLAEFYKRGVAVCRQQSAAWDLYFKELLGIDINDKSLNEIRKVASKGVDGNDFEWKGYEVSLDISDGVVGDIYVSEKRKS</sequence>
<keyword evidence="2" id="KW-1185">Reference proteome</keyword>
<reference evidence="1 2" key="1">
    <citation type="submission" date="2018-06" db="EMBL/GenBank/DDBJ databases">
        <authorList>
            <consortium name="Pathogen Informatics"/>
            <person name="Doyle S."/>
        </authorList>
    </citation>
    <scope>NUCLEOTIDE SEQUENCE [LARGE SCALE GENOMIC DNA]</scope>
    <source>
        <strain evidence="1 2">NCTC12475</strain>
    </source>
</reference>